<gene>
    <name evidence="1" type="ORF">AAE021_14780</name>
</gene>
<evidence type="ECO:0000313" key="2">
    <source>
        <dbReference type="Proteomes" id="UP001448858"/>
    </source>
</evidence>
<dbReference type="RefSeq" id="WP_342023070.1">
    <property type="nucleotide sequence ID" value="NZ_CP151657.1"/>
</dbReference>
<dbReference type="InterPro" id="IPR011335">
    <property type="entry name" value="Restrct_endonuc-II-like"/>
</dbReference>
<accession>A0ABZ2ZTB7</accession>
<dbReference type="Gene3D" id="3.40.960.10">
    <property type="entry name" value="VSR Endonuclease"/>
    <property type="match status" value="1"/>
</dbReference>
<evidence type="ECO:0000313" key="1">
    <source>
        <dbReference type="EMBL" id="WZP15409.1"/>
    </source>
</evidence>
<evidence type="ECO:0008006" key="3">
    <source>
        <dbReference type="Google" id="ProtNLM"/>
    </source>
</evidence>
<reference evidence="1 2" key="1">
    <citation type="submission" date="2024-04" db="EMBL/GenBank/DDBJ databases">
        <title>Arthrobacter sp. from Plains bison fecal sample.</title>
        <authorList>
            <person name="Ruzzini A."/>
        </authorList>
    </citation>
    <scope>NUCLEOTIDE SEQUENCE [LARGE SCALE GENOMIC DNA]</scope>
    <source>
        <strain evidence="1 2">EINP1</strain>
    </source>
</reference>
<dbReference type="EMBL" id="CP151657">
    <property type="protein sequence ID" value="WZP15409.1"/>
    <property type="molecule type" value="Genomic_DNA"/>
</dbReference>
<dbReference type="Proteomes" id="UP001448858">
    <property type="component" value="Chromosome"/>
</dbReference>
<proteinExistence type="predicted"/>
<organism evidence="1 2">
    <name type="scientific">Arthrobacter citreus</name>
    <dbReference type="NCBI Taxonomy" id="1670"/>
    <lineage>
        <taxon>Bacteria</taxon>
        <taxon>Bacillati</taxon>
        <taxon>Actinomycetota</taxon>
        <taxon>Actinomycetes</taxon>
        <taxon>Micrococcales</taxon>
        <taxon>Micrococcaceae</taxon>
        <taxon>Arthrobacter</taxon>
    </lineage>
</organism>
<keyword evidence="2" id="KW-1185">Reference proteome</keyword>
<protein>
    <recommendedName>
        <fullName evidence="3">DUF559 domain-containing protein</fullName>
    </recommendedName>
</protein>
<sequence>MRIPEPLPQGLTAGPFTVSEADASGISRGRLRHARITRLSRSIRWVDSQDLADLQSMPPQRRYRAFTQVTPYSVASHYSAAEVWEFPMPHFADDGMLHITRLTGMSPQRRGGVSGHTGQMFAGEICVVDGLSLTSRERTWLDLAQRLTVPDLTVIADHLIRIPRPEYENRTAPYATKESLQEVIDRHTGKRGIRKARLALDLSRMGADSPPETLLRLALVDAGLPEPLVNAPVPDTAGNMHHQPDLSYPEYRVAVEYEGAGHSEPGQVERDISREERIRALGWTEVRISRRHMADGGGPAVNKVRSALIAAGWRLGPAEASRNGRQCGSQG</sequence>
<name>A0ABZ2ZTB7_9MICC</name>
<dbReference type="SUPFAM" id="SSF52980">
    <property type="entry name" value="Restriction endonuclease-like"/>
    <property type="match status" value="1"/>
</dbReference>